<keyword evidence="7 17" id="KW-0812">Transmembrane</keyword>
<evidence type="ECO:0000256" key="1">
    <source>
        <dbReference type="ARBA" id="ARBA00003068"/>
    </source>
</evidence>
<evidence type="ECO:0000256" key="14">
    <source>
        <dbReference type="ARBA" id="ARBA00023136"/>
    </source>
</evidence>
<dbReference type="PROSITE" id="PS51010">
    <property type="entry name" value="CYTF"/>
    <property type="match status" value="1"/>
</dbReference>
<dbReference type="SUPFAM" id="SSF51246">
    <property type="entry name" value="Rudiment single hybrid motif"/>
    <property type="match status" value="1"/>
</dbReference>
<dbReference type="InterPro" id="IPR002325">
    <property type="entry name" value="Cyt_f"/>
</dbReference>
<dbReference type="GO" id="GO:0055035">
    <property type="term" value="C:plastid thylakoid membrane"/>
    <property type="evidence" value="ECO:0007669"/>
    <property type="project" value="UniProtKB-SubCell"/>
</dbReference>
<evidence type="ECO:0000256" key="10">
    <source>
        <dbReference type="ARBA" id="ARBA00022982"/>
    </source>
</evidence>
<feature type="binding site" description="covalent" evidence="17 18">
    <location>
        <position position="57"/>
    </location>
    <ligand>
        <name>heme</name>
        <dbReference type="ChEBI" id="CHEBI:30413"/>
    </ligand>
</feature>
<feature type="binding site" description="axial binding residue" evidence="18">
    <location>
        <position position="60"/>
    </location>
    <ligand>
        <name>heme</name>
        <dbReference type="ChEBI" id="CHEBI:30413"/>
    </ligand>
    <ligandPart>
        <name>Fe</name>
        <dbReference type="ChEBI" id="CHEBI:18248"/>
    </ligandPart>
</feature>
<reference evidence="20" key="1">
    <citation type="journal article" date="2019" name="Mol. Phylogenet. Evol.">
        <title>Morphological evolution and classification of the red algal order Ceramiales inferred using plastid phylogenomics.</title>
        <authorList>
            <person name="Diaz-Tapia P."/>
            <person name="Pasella M.M."/>
            <person name="Verbruggen H."/>
            <person name="Maggs C.A."/>
        </authorList>
    </citation>
    <scope>NUCLEOTIDE SEQUENCE</scope>
    <source>
        <strain evidence="20">PD2928_6</strain>
    </source>
</reference>
<comment type="cofactor">
    <cofactor evidence="17 18">
        <name>heme</name>
        <dbReference type="ChEBI" id="CHEBI:30413"/>
    </cofactor>
    <text evidence="17 18">Binds 1 heme group covalently.</text>
</comment>
<accession>A0A4D6WR50</accession>
<evidence type="ECO:0000256" key="15">
    <source>
        <dbReference type="ARBA" id="ARBA00025834"/>
    </source>
</evidence>
<evidence type="ECO:0000256" key="17">
    <source>
        <dbReference type="HAMAP-Rule" id="MF_00610"/>
    </source>
</evidence>
<comment type="function">
    <text evidence="1 17">Component of the cytochrome b6-f complex, which mediates electron transfer between photosystem II (PSII) and photosystem I (PSI), cyclic electron flow around PSI, and state transitions.</text>
</comment>
<dbReference type="HAMAP" id="MF_00610">
    <property type="entry name" value="Cytb6_f_cytF"/>
    <property type="match status" value="1"/>
</dbReference>
<dbReference type="SUPFAM" id="SSF49441">
    <property type="entry name" value="Cytochrome f, large domain"/>
    <property type="match status" value="1"/>
</dbReference>
<geneLocation type="plastid" evidence="20"/>
<gene>
    <name evidence="17 20" type="primary">petA</name>
</gene>
<dbReference type="PRINTS" id="PR00610">
    <property type="entry name" value="CYTOCHROMEF"/>
</dbReference>
<evidence type="ECO:0000256" key="8">
    <source>
        <dbReference type="ARBA" id="ARBA00022723"/>
    </source>
</evidence>
<dbReference type="PANTHER" id="PTHR33288">
    <property type="match status" value="1"/>
</dbReference>
<protein>
    <recommendedName>
        <fullName evidence="3 17">Cytochrome f</fullName>
    </recommendedName>
</protein>
<evidence type="ECO:0000256" key="18">
    <source>
        <dbReference type="PIRSR" id="PIRSR602325-50"/>
    </source>
</evidence>
<evidence type="ECO:0000256" key="7">
    <source>
        <dbReference type="ARBA" id="ARBA00022692"/>
    </source>
</evidence>
<dbReference type="Gene3D" id="2.60.40.830">
    <property type="entry name" value="Cytochrome f large domain"/>
    <property type="match status" value="1"/>
</dbReference>
<keyword evidence="12 17" id="KW-0408">Iron</keyword>
<evidence type="ECO:0000256" key="12">
    <source>
        <dbReference type="ARBA" id="ARBA00023004"/>
    </source>
</evidence>
<evidence type="ECO:0000256" key="3">
    <source>
        <dbReference type="ARBA" id="ARBA00013528"/>
    </source>
</evidence>
<dbReference type="InterPro" id="IPR011054">
    <property type="entry name" value="Rudment_hybrid_motif"/>
</dbReference>
<keyword evidence="10 17" id="KW-0249">Electron transport</keyword>
<evidence type="ECO:0000256" key="2">
    <source>
        <dbReference type="ARBA" id="ARBA00008923"/>
    </source>
</evidence>
<evidence type="ECO:0000256" key="6">
    <source>
        <dbReference type="ARBA" id="ARBA00022617"/>
    </source>
</evidence>
<dbReference type="GO" id="GO:0020037">
    <property type="term" value="F:heme binding"/>
    <property type="evidence" value="ECO:0007669"/>
    <property type="project" value="InterPro"/>
</dbReference>
<dbReference type="GO" id="GO:0009055">
    <property type="term" value="F:electron transfer activity"/>
    <property type="evidence" value="ECO:0007669"/>
    <property type="project" value="UniProtKB-UniRule"/>
</dbReference>
<dbReference type="FunFam" id="2.60.40.830:FF:000001">
    <property type="entry name" value="Cytochrome f"/>
    <property type="match status" value="1"/>
</dbReference>
<dbReference type="Gene3D" id="2.40.50.100">
    <property type="match status" value="1"/>
</dbReference>
<sequence length="320" mass="35647">MNLNYLKYYLKKIIQIIIFSINIFSIFTINQVHVFAFPIYAQQGYESPREATGRIVCANCHLAQKPVAIEVPKAVLPNTVFEAKVTVPYNIDNKQILGNGSNGSLNTGAILILPEGFKLAPANLLSKELREKTKKIFIQPYSTSKKNILVVGPIPGNNNQEITFPILSPDPSKDKNIHFLKYPIYIGGNRGRGQIYPTGDKSNNNAINASYTGKVREILKTEKGGFEIIIEKNNGDIYTEQVPAGLKLIVQEGNEITSSQNLTIDPNIGGFGQDETEIVLQNPSRIKGMILFFIGITLAQIFFVLKKKQWEKVQAADMNF</sequence>
<dbReference type="Pfam" id="PF16639">
    <property type="entry name" value="Apocytochr_F_N"/>
    <property type="match status" value="1"/>
</dbReference>
<feature type="transmembrane region" description="Helical" evidence="17">
    <location>
        <begin position="12"/>
        <end position="29"/>
    </location>
</feature>
<evidence type="ECO:0000313" key="20">
    <source>
        <dbReference type="EMBL" id="QCI05672.1"/>
    </source>
</evidence>
<dbReference type="Gene3D" id="1.20.5.700">
    <property type="entry name" value="Single helix bin"/>
    <property type="match status" value="1"/>
</dbReference>
<dbReference type="Pfam" id="PF01333">
    <property type="entry name" value="Apocytochr_F_C"/>
    <property type="match status" value="1"/>
</dbReference>
<keyword evidence="11 17" id="KW-1133">Transmembrane helix</keyword>
<name>A0A4D6WR50_9FLOR</name>
<keyword evidence="14 17" id="KW-0472">Membrane</keyword>
<dbReference type="GO" id="GO:0005506">
    <property type="term" value="F:iron ion binding"/>
    <property type="evidence" value="ECO:0007669"/>
    <property type="project" value="InterPro"/>
</dbReference>
<evidence type="ECO:0000256" key="9">
    <source>
        <dbReference type="ARBA" id="ARBA00022729"/>
    </source>
</evidence>
<comment type="caution">
    <text evidence="17">Lacks conserved residue(s) required for the propagation of feature annotation.</text>
</comment>
<dbReference type="PANTHER" id="PTHR33288:SF10">
    <property type="entry name" value="CYTOCHROME F"/>
    <property type="match status" value="1"/>
</dbReference>
<proteinExistence type="inferred from homology"/>
<comment type="similarity">
    <text evidence="2 17">Belongs to the cytochrome f family.</text>
</comment>
<evidence type="ECO:0000256" key="5">
    <source>
        <dbReference type="ARBA" id="ARBA00022531"/>
    </source>
</evidence>
<feature type="transmembrane region" description="Helical" evidence="17">
    <location>
        <begin position="286"/>
        <end position="305"/>
    </location>
</feature>
<evidence type="ECO:0000256" key="11">
    <source>
        <dbReference type="ARBA" id="ARBA00022989"/>
    </source>
</evidence>
<evidence type="ECO:0000256" key="13">
    <source>
        <dbReference type="ARBA" id="ARBA00023078"/>
    </source>
</evidence>
<evidence type="ECO:0000256" key="4">
    <source>
        <dbReference type="ARBA" id="ARBA00022448"/>
    </source>
</evidence>
<feature type="binding site" description="covalent" evidence="17">
    <location>
        <position position="60"/>
    </location>
    <ligand>
        <name>heme</name>
        <dbReference type="ChEBI" id="CHEBI:30413"/>
    </ligand>
</feature>
<keyword evidence="13 17" id="KW-0793">Thylakoid</keyword>
<keyword evidence="8 17" id="KW-0479">Metal-binding</keyword>
<comment type="subunit">
    <text evidence="15 17">The 4 large subunits of the cytochrome b6-f complex are cytochrome b6, subunit IV (17 kDa polypeptide, PetD), cytochrome f and the Rieske protein, while the 4 small subunits are PetG, PetL, PetM and PetN. The complex functions as a dimer.</text>
</comment>
<reference evidence="20" key="2">
    <citation type="submission" date="2019-04" db="EMBL/GenBank/DDBJ databases">
        <authorList>
            <person name="Pasella M."/>
        </authorList>
    </citation>
    <scope>NUCLEOTIDE SEQUENCE</scope>
    <source>
        <strain evidence="20">PD2928_6</strain>
    </source>
</reference>
<keyword evidence="5 17" id="KW-0602">Photosynthesis</keyword>
<dbReference type="SUPFAM" id="SSF103431">
    <property type="entry name" value="Cytochrome f subunit of the cytochrome b6f complex, transmembrane anchor"/>
    <property type="match status" value="1"/>
</dbReference>
<feature type="binding site" description="axial binding residue" evidence="17 18">
    <location>
        <position position="61"/>
    </location>
    <ligand>
        <name>heme</name>
        <dbReference type="ChEBI" id="CHEBI:30413"/>
    </ligand>
    <ligandPart>
        <name>Fe</name>
        <dbReference type="ChEBI" id="CHEBI:18248"/>
    </ligandPart>
</feature>
<evidence type="ECO:0000259" key="19">
    <source>
        <dbReference type="Pfam" id="PF16639"/>
    </source>
</evidence>
<dbReference type="InterPro" id="IPR024094">
    <property type="entry name" value="Cyt_f_lg_dom"/>
</dbReference>
<keyword evidence="6 17" id="KW-0349">Heme</keyword>
<feature type="binding site" description="axial binding residue" evidence="17 18">
    <location>
        <position position="37"/>
    </location>
    <ligand>
        <name>heme</name>
        <dbReference type="ChEBI" id="CHEBI:30413"/>
    </ligand>
    <ligandPart>
        <name>Fe</name>
        <dbReference type="ChEBI" id="CHEBI:18248"/>
    </ligandPart>
</feature>
<feature type="domain" description="Cytochrome f large" evidence="19">
    <location>
        <begin position="37"/>
        <end position="191"/>
    </location>
</feature>
<dbReference type="AlphaFoldDB" id="A0A4D6WR50"/>
<comment type="subcellular location">
    <subcellularLocation>
        <location evidence="17">Cellular thylakoid membrane</location>
        <topology evidence="17">Single-pass membrane protein</topology>
    </subcellularLocation>
    <subcellularLocation>
        <location evidence="16">Plastid thylakoid membrane</location>
        <topology evidence="16">Single-pass membrane protein</topology>
    </subcellularLocation>
</comment>
<organism evidence="20">
    <name type="scientific">Cryptopleura ramosa</name>
    <dbReference type="NCBI Taxonomy" id="131094"/>
    <lineage>
        <taxon>Eukaryota</taxon>
        <taxon>Rhodophyta</taxon>
        <taxon>Florideophyceae</taxon>
        <taxon>Rhodymeniophycidae</taxon>
        <taxon>Ceramiales</taxon>
        <taxon>Delesseriaceae</taxon>
        <taxon>Cryptopleura</taxon>
    </lineage>
</organism>
<keyword evidence="20" id="KW-0934">Plastid</keyword>
<dbReference type="GO" id="GO:0015979">
    <property type="term" value="P:photosynthesis"/>
    <property type="evidence" value="ECO:0007669"/>
    <property type="project" value="UniProtKB-UniRule"/>
</dbReference>
<keyword evidence="9 17" id="KW-0732">Signal</keyword>
<keyword evidence="4 17" id="KW-0813">Transport</keyword>
<dbReference type="InterPro" id="IPR024058">
    <property type="entry name" value="Cyt-f_TM"/>
</dbReference>
<dbReference type="EMBL" id="MK814638">
    <property type="protein sequence ID" value="QCI05672.1"/>
    <property type="molecule type" value="Genomic_DNA"/>
</dbReference>
<dbReference type="InterPro" id="IPR036826">
    <property type="entry name" value="Cyt_f_lg_dom_sf"/>
</dbReference>
<evidence type="ECO:0000256" key="16">
    <source>
        <dbReference type="ARBA" id="ARBA00046266"/>
    </source>
</evidence>